<feature type="transmembrane region" description="Helical" evidence="1">
    <location>
        <begin position="108"/>
        <end position="126"/>
    </location>
</feature>
<dbReference type="Proteomes" id="UP000051249">
    <property type="component" value="Unassembled WGS sequence"/>
</dbReference>
<evidence type="ECO:0000256" key="1">
    <source>
        <dbReference type="SAM" id="Phobius"/>
    </source>
</evidence>
<keyword evidence="1" id="KW-0812">Transmembrane</keyword>
<dbReference type="PATRIC" id="fig|480391.4.peg.665"/>
<protein>
    <submittedName>
        <fullName evidence="2">Uncharacterized protein</fullName>
    </submittedName>
</protein>
<keyword evidence="1" id="KW-0472">Membrane</keyword>
<feature type="transmembrane region" description="Helical" evidence="1">
    <location>
        <begin position="35"/>
        <end position="60"/>
    </location>
</feature>
<dbReference type="EMBL" id="JQCQ01000002">
    <property type="protein sequence ID" value="KRO26196.1"/>
    <property type="molecule type" value="Genomic_DNA"/>
</dbReference>
<feature type="transmembrane region" description="Helical" evidence="1">
    <location>
        <begin position="156"/>
        <end position="181"/>
    </location>
</feature>
<dbReference type="AlphaFoldDB" id="A0A0R2NKE0"/>
<evidence type="ECO:0000313" key="3">
    <source>
        <dbReference type="Proteomes" id="UP000051249"/>
    </source>
</evidence>
<organism evidence="2 3">
    <name type="scientific">Pediococcus argentinicus</name>
    <dbReference type="NCBI Taxonomy" id="480391"/>
    <lineage>
        <taxon>Bacteria</taxon>
        <taxon>Bacillati</taxon>
        <taxon>Bacillota</taxon>
        <taxon>Bacilli</taxon>
        <taxon>Lactobacillales</taxon>
        <taxon>Lactobacillaceae</taxon>
        <taxon>Pediococcus</taxon>
    </lineage>
</organism>
<sequence length="221" mass="24829">MNETEWNRAANISGIASLISIVLFLWRLMTGTIDLLTVIFFALVITGAVAYILIRMIIMIRKTTPQSFTISDQVSETREFVAFFITEMVMLGMAITILIFGSNPAGKVTSSLLFVYTLVATGIKIYDIQRLTTSKTAHIPLVHEYNFTRFSMAERVGFGLIAFGFILMFFVPVFSVVSYIGGLTFLVRPFNKHVDGKFIDVFLVALNGMMIIFSLLLMLFK</sequence>
<accession>A0A0R2NKE0</accession>
<dbReference type="OrthoDB" id="2249180at2"/>
<evidence type="ECO:0000313" key="2">
    <source>
        <dbReference type="EMBL" id="KRO26196.1"/>
    </source>
</evidence>
<keyword evidence="3" id="KW-1185">Reference proteome</keyword>
<feature type="transmembrane region" description="Helical" evidence="1">
    <location>
        <begin position="80"/>
        <end position="102"/>
    </location>
</feature>
<comment type="caution">
    <text evidence="2">The sequence shown here is derived from an EMBL/GenBank/DDBJ whole genome shotgun (WGS) entry which is preliminary data.</text>
</comment>
<dbReference type="RefSeq" id="WP_057797830.1">
    <property type="nucleotide sequence ID" value="NZ_BJZZ01000002.1"/>
</dbReference>
<gene>
    <name evidence="2" type="ORF">IV88_GL000656</name>
</gene>
<feature type="transmembrane region" description="Helical" evidence="1">
    <location>
        <begin position="12"/>
        <end position="29"/>
    </location>
</feature>
<feature type="transmembrane region" description="Helical" evidence="1">
    <location>
        <begin position="201"/>
        <end position="220"/>
    </location>
</feature>
<proteinExistence type="predicted"/>
<keyword evidence="1" id="KW-1133">Transmembrane helix</keyword>
<reference evidence="2 3" key="1">
    <citation type="journal article" date="2015" name="Genome Announc.">
        <title>Expanding the biotechnology potential of lactobacilli through comparative genomics of 213 strains and associated genera.</title>
        <authorList>
            <person name="Sun Z."/>
            <person name="Harris H.M."/>
            <person name="McCann A."/>
            <person name="Guo C."/>
            <person name="Argimon S."/>
            <person name="Zhang W."/>
            <person name="Yang X."/>
            <person name="Jeffery I.B."/>
            <person name="Cooney J.C."/>
            <person name="Kagawa T.F."/>
            <person name="Liu W."/>
            <person name="Song Y."/>
            <person name="Salvetti E."/>
            <person name="Wrobel A."/>
            <person name="Rasinkangas P."/>
            <person name="Parkhill J."/>
            <person name="Rea M.C."/>
            <person name="O'Sullivan O."/>
            <person name="Ritari J."/>
            <person name="Douillard F.P."/>
            <person name="Paul Ross R."/>
            <person name="Yang R."/>
            <person name="Briner A.E."/>
            <person name="Felis G.E."/>
            <person name="de Vos W.M."/>
            <person name="Barrangou R."/>
            <person name="Klaenhammer T.R."/>
            <person name="Caufield P.W."/>
            <person name="Cui Y."/>
            <person name="Zhang H."/>
            <person name="O'Toole P.W."/>
        </authorList>
    </citation>
    <scope>NUCLEOTIDE SEQUENCE [LARGE SCALE GENOMIC DNA]</scope>
    <source>
        <strain evidence="2 3">DSM 23026</strain>
    </source>
</reference>
<name>A0A0R2NKE0_9LACO</name>